<sequence>MNTSSKGTIALLFAAFMYGTWGVLSRFLGQNFDLFFQMWTRYLFLSVMLFIIMVARGSWKTIGKDNMRWFFIRIGAGFITVLTIYLAFNNIAIGISYFGSYTGTLVGGYVIGSLFLGEKITKIKLTSLIFSLLGVYIIYSFNPVQINFYYFVLALLSGFAYATWYSTSKKLSDKYSNIQLVFIDFTAGFFLAFLLSALLKEQWIVPSLTLPWLVNFVFALTSVSSGILLIYGFKYISIQVGSMILLTEILFGIVLGYLFFSEAVTMSTFLGGGIILSSVALSLYTSKDR</sequence>
<feature type="transmembrane region" description="Helical" evidence="1">
    <location>
        <begin position="178"/>
        <end position="198"/>
    </location>
</feature>
<dbReference type="InterPro" id="IPR037185">
    <property type="entry name" value="EmrE-like"/>
</dbReference>
<dbReference type="PANTHER" id="PTHR22911">
    <property type="entry name" value="ACYL-MALONYL CONDENSING ENZYME-RELATED"/>
    <property type="match status" value="1"/>
</dbReference>
<dbReference type="Pfam" id="PF00892">
    <property type="entry name" value="EamA"/>
    <property type="match status" value="2"/>
</dbReference>
<keyword evidence="1" id="KW-1133">Transmembrane helix</keyword>
<feature type="transmembrane region" description="Helical" evidence="1">
    <location>
        <begin position="70"/>
        <end position="88"/>
    </location>
</feature>
<dbReference type="PANTHER" id="PTHR22911:SF79">
    <property type="entry name" value="MOBA-LIKE NTP TRANSFERASE DOMAIN-CONTAINING PROTEIN"/>
    <property type="match status" value="1"/>
</dbReference>
<feature type="domain" description="EamA" evidence="2">
    <location>
        <begin position="6"/>
        <end position="139"/>
    </location>
</feature>
<feature type="transmembrane region" description="Helical" evidence="1">
    <location>
        <begin position="94"/>
        <end position="116"/>
    </location>
</feature>
<evidence type="ECO:0000313" key="3">
    <source>
        <dbReference type="EMBL" id="OGK38641.1"/>
    </source>
</evidence>
<accession>A0A1F7I5J5</accession>
<keyword evidence="1" id="KW-0812">Transmembrane</keyword>
<feature type="transmembrane region" description="Helical" evidence="1">
    <location>
        <begin position="7"/>
        <end position="27"/>
    </location>
</feature>
<feature type="domain" description="EamA" evidence="2">
    <location>
        <begin position="152"/>
        <end position="283"/>
    </location>
</feature>
<dbReference type="SUPFAM" id="SSF103481">
    <property type="entry name" value="Multidrug resistance efflux transporter EmrE"/>
    <property type="match status" value="2"/>
</dbReference>
<dbReference type="InterPro" id="IPR000620">
    <property type="entry name" value="EamA_dom"/>
</dbReference>
<keyword evidence="1" id="KW-0472">Membrane</keyword>
<dbReference type="Proteomes" id="UP000179024">
    <property type="component" value="Unassembled WGS sequence"/>
</dbReference>
<feature type="transmembrane region" description="Helical" evidence="1">
    <location>
        <begin position="39"/>
        <end position="58"/>
    </location>
</feature>
<name>A0A1F7I5J5_9BACT</name>
<protein>
    <recommendedName>
        <fullName evidence="2">EamA domain-containing protein</fullName>
    </recommendedName>
</protein>
<gene>
    <name evidence="3" type="ORF">A3F34_01595</name>
</gene>
<dbReference type="GO" id="GO:0016020">
    <property type="term" value="C:membrane"/>
    <property type="evidence" value="ECO:0007669"/>
    <property type="project" value="InterPro"/>
</dbReference>
<feature type="transmembrane region" description="Helical" evidence="1">
    <location>
        <begin position="210"/>
        <end position="233"/>
    </location>
</feature>
<evidence type="ECO:0000259" key="2">
    <source>
        <dbReference type="Pfam" id="PF00892"/>
    </source>
</evidence>
<proteinExistence type="predicted"/>
<feature type="transmembrane region" description="Helical" evidence="1">
    <location>
        <begin position="266"/>
        <end position="284"/>
    </location>
</feature>
<organism evidence="3 4">
    <name type="scientific">Candidatus Roizmanbacteria bacterium RIFCSPHIGHO2_12_FULL_44_10</name>
    <dbReference type="NCBI Taxonomy" id="1802054"/>
    <lineage>
        <taxon>Bacteria</taxon>
        <taxon>Candidatus Roizmaniibacteriota</taxon>
    </lineage>
</organism>
<feature type="transmembrane region" description="Helical" evidence="1">
    <location>
        <begin position="123"/>
        <end position="142"/>
    </location>
</feature>
<comment type="caution">
    <text evidence="3">The sequence shown here is derived from an EMBL/GenBank/DDBJ whole genome shotgun (WGS) entry which is preliminary data.</text>
</comment>
<evidence type="ECO:0000313" key="4">
    <source>
        <dbReference type="Proteomes" id="UP000179024"/>
    </source>
</evidence>
<feature type="transmembrane region" description="Helical" evidence="1">
    <location>
        <begin position="240"/>
        <end position="260"/>
    </location>
</feature>
<dbReference type="EMBL" id="MGAE01000051">
    <property type="protein sequence ID" value="OGK38641.1"/>
    <property type="molecule type" value="Genomic_DNA"/>
</dbReference>
<dbReference type="AlphaFoldDB" id="A0A1F7I5J5"/>
<evidence type="ECO:0000256" key="1">
    <source>
        <dbReference type="SAM" id="Phobius"/>
    </source>
</evidence>
<feature type="transmembrane region" description="Helical" evidence="1">
    <location>
        <begin position="148"/>
        <end position="166"/>
    </location>
</feature>
<reference evidence="3 4" key="1">
    <citation type="journal article" date="2016" name="Nat. Commun.">
        <title>Thousands of microbial genomes shed light on interconnected biogeochemical processes in an aquifer system.</title>
        <authorList>
            <person name="Anantharaman K."/>
            <person name="Brown C.T."/>
            <person name="Hug L.A."/>
            <person name="Sharon I."/>
            <person name="Castelle C.J."/>
            <person name="Probst A.J."/>
            <person name="Thomas B.C."/>
            <person name="Singh A."/>
            <person name="Wilkins M.J."/>
            <person name="Karaoz U."/>
            <person name="Brodie E.L."/>
            <person name="Williams K.H."/>
            <person name="Hubbard S.S."/>
            <person name="Banfield J.F."/>
        </authorList>
    </citation>
    <scope>NUCLEOTIDE SEQUENCE [LARGE SCALE GENOMIC DNA]</scope>
</reference>